<dbReference type="GO" id="GO:0005506">
    <property type="term" value="F:iron ion binding"/>
    <property type="evidence" value="ECO:0007669"/>
    <property type="project" value="InterPro"/>
</dbReference>
<evidence type="ECO:0000256" key="8">
    <source>
        <dbReference type="ARBA" id="ARBA00022848"/>
    </source>
</evidence>
<organism evidence="17">
    <name type="scientific">Lygus hesperus</name>
    <name type="common">Western plant bug</name>
    <dbReference type="NCBI Taxonomy" id="30085"/>
    <lineage>
        <taxon>Eukaryota</taxon>
        <taxon>Metazoa</taxon>
        <taxon>Ecdysozoa</taxon>
        <taxon>Arthropoda</taxon>
        <taxon>Hexapoda</taxon>
        <taxon>Insecta</taxon>
        <taxon>Pterygota</taxon>
        <taxon>Neoptera</taxon>
        <taxon>Paraneoptera</taxon>
        <taxon>Hemiptera</taxon>
        <taxon>Heteroptera</taxon>
        <taxon>Panheteroptera</taxon>
        <taxon>Cimicomorpha</taxon>
        <taxon>Miridae</taxon>
        <taxon>Mirini</taxon>
        <taxon>Lygus</taxon>
    </lineage>
</organism>
<evidence type="ECO:0000256" key="10">
    <source>
        <dbReference type="ARBA" id="ARBA00023004"/>
    </source>
</evidence>
<dbReference type="Pfam" id="PF00067">
    <property type="entry name" value="p450"/>
    <property type="match status" value="1"/>
</dbReference>
<reference evidence="17" key="1">
    <citation type="journal article" date="2014" name="PLoS ONE">
        <title>Transcriptome-Based Identification of ABC Transporters in the Western Tarnished Plant Bug Lygus hesperus.</title>
        <authorList>
            <person name="Hull J.J."/>
            <person name="Chaney K."/>
            <person name="Geib S.M."/>
            <person name="Fabrick J.A."/>
            <person name="Brent C.S."/>
            <person name="Walsh D."/>
            <person name="Lavine L.C."/>
        </authorList>
    </citation>
    <scope>NUCLEOTIDE SEQUENCE</scope>
</reference>
<evidence type="ECO:0000256" key="5">
    <source>
        <dbReference type="ARBA" id="ARBA00022617"/>
    </source>
</evidence>
<keyword evidence="15" id="KW-0812">Transmembrane</keyword>
<feature type="transmembrane region" description="Helical" evidence="15">
    <location>
        <begin position="12"/>
        <end position="34"/>
    </location>
</feature>
<dbReference type="EMBL" id="GBHO01007425">
    <property type="protein sequence ID" value="JAG36179.1"/>
    <property type="molecule type" value="Transcribed_RNA"/>
</dbReference>
<dbReference type="PANTHER" id="PTHR24292:SF100">
    <property type="entry name" value="CYTOCHROME P450 6A16, ISOFORM B-RELATED"/>
    <property type="match status" value="1"/>
</dbReference>
<dbReference type="FunFam" id="1.10.630.10:FF:000042">
    <property type="entry name" value="Cytochrome P450"/>
    <property type="match status" value="1"/>
</dbReference>
<comment type="similarity">
    <text evidence="4 14">Belongs to the cytochrome P450 family.</text>
</comment>
<evidence type="ECO:0000256" key="2">
    <source>
        <dbReference type="ARBA" id="ARBA00004174"/>
    </source>
</evidence>
<gene>
    <name evidence="17" type="primary">Cyp6a2_5</name>
    <name evidence="16" type="synonym">Cyp6a2_3</name>
    <name evidence="16" type="ORF">CM83_57283</name>
    <name evidence="17" type="ORF">CM83_57284</name>
</gene>
<name>A0A0A9ZH07_LYGHE</name>
<protein>
    <submittedName>
        <fullName evidence="17">Cytochrome P450 6a2</fullName>
    </submittedName>
</protein>
<evidence type="ECO:0000313" key="16">
    <source>
        <dbReference type="EMBL" id="JAG36179.1"/>
    </source>
</evidence>
<proteinExistence type="inferred from homology"/>
<keyword evidence="10 13" id="KW-0408">Iron</keyword>
<dbReference type="GO" id="GO:0016705">
    <property type="term" value="F:oxidoreductase activity, acting on paired donors, with incorporation or reduction of molecular oxygen"/>
    <property type="evidence" value="ECO:0007669"/>
    <property type="project" value="InterPro"/>
</dbReference>
<dbReference type="PRINTS" id="PR00385">
    <property type="entry name" value="P450"/>
</dbReference>
<keyword evidence="12 15" id="KW-0472">Membrane</keyword>
<keyword evidence="9 14" id="KW-0560">Oxidoreductase</keyword>
<comment type="cofactor">
    <cofactor evidence="1 13">
        <name>heme</name>
        <dbReference type="ChEBI" id="CHEBI:30413"/>
    </cofactor>
</comment>
<keyword evidence="15" id="KW-1133">Transmembrane helix</keyword>
<keyword evidence="5 13" id="KW-0349">Heme</keyword>
<dbReference type="GO" id="GO:0004497">
    <property type="term" value="F:monooxygenase activity"/>
    <property type="evidence" value="ECO:0007669"/>
    <property type="project" value="UniProtKB-KW"/>
</dbReference>
<dbReference type="PRINTS" id="PR00463">
    <property type="entry name" value="EP450I"/>
</dbReference>
<reference evidence="17" key="2">
    <citation type="submission" date="2014-07" db="EMBL/GenBank/DDBJ databases">
        <authorList>
            <person name="Hull J."/>
        </authorList>
    </citation>
    <scope>NUCLEOTIDE SEQUENCE</scope>
</reference>
<keyword evidence="11 14" id="KW-0503">Monooxygenase</keyword>
<evidence type="ECO:0000256" key="1">
    <source>
        <dbReference type="ARBA" id="ARBA00001971"/>
    </source>
</evidence>
<dbReference type="PROSITE" id="PS00086">
    <property type="entry name" value="CYTOCHROME_P450"/>
    <property type="match status" value="1"/>
</dbReference>
<evidence type="ECO:0000256" key="6">
    <source>
        <dbReference type="ARBA" id="ARBA00022723"/>
    </source>
</evidence>
<keyword evidence="7" id="KW-0256">Endoplasmic reticulum</keyword>
<accession>A0A0A9ZH07</accession>
<dbReference type="InterPro" id="IPR017972">
    <property type="entry name" value="Cyt_P450_CS"/>
</dbReference>
<keyword evidence="8" id="KW-0492">Microsome</keyword>
<evidence type="ECO:0000256" key="4">
    <source>
        <dbReference type="ARBA" id="ARBA00010617"/>
    </source>
</evidence>
<dbReference type="AlphaFoldDB" id="A0A0A9ZH07"/>
<dbReference type="InterPro" id="IPR002401">
    <property type="entry name" value="Cyt_P450_E_grp-I"/>
</dbReference>
<evidence type="ECO:0000313" key="17">
    <source>
        <dbReference type="EMBL" id="JAG43486.1"/>
    </source>
</evidence>
<feature type="binding site" description="axial binding residue" evidence="13">
    <location>
        <position position="465"/>
    </location>
    <ligand>
        <name>heme</name>
        <dbReference type="ChEBI" id="CHEBI:30413"/>
    </ligand>
    <ligandPart>
        <name>Fe</name>
        <dbReference type="ChEBI" id="CHEBI:18248"/>
    </ligandPart>
</feature>
<evidence type="ECO:0000256" key="9">
    <source>
        <dbReference type="ARBA" id="ARBA00023002"/>
    </source>
</evidence>
<dbReference type="Gene3D" id="1.10.630.10">
    <property type="entry name" value="Cytochrome P450"/>
    <property type="match status" value="1"/>
</dbReference>
<dbReference type="GO" id="GO:0005789">
    <property type="term" value="C:endoplasmic reticulum membrane"/>
    <property type="evidence" value="ECO:0007669"/>
    <property type="project" value="UniProtKB-SubCell"/>
</dbReference>
<dbReference type="InterPro" id="IPR001128">
    <property type="entry name" value="Cyt_P450"/>
</dbReference>
<evidence type="ECO:0000256" key="14">
    <source>
        <dbReference type="RuleBase" id="RU000461"/>
    </source>
</evidence>
<evidence type="ECO:0000256" key="7">
    <source>
        <dbReference type="ARBA" id="ARBA00022824"/>
    </source>
</evidence>
<dbReference type="InterPro" id="IPR050476">
    <property type="entry name" value="Insect_CytP450_Detox"/>
</dbReference>
<evidence type="ECO:0000256" key="13">
    <source>
        <dbReference type="PIRSR" id="PIRSR602401-1"/>
    </source>
</evidence>
<evidence type="ECO:0000256" key="12">
    <source>
        <dbReference type="ARBA" id="ARBA00023136"/>
    </source>
</evidence>
<keyword evidence="6 13" id="KW-0479">Metal-binding</keyword>
<comment type="subcellular location">
    <subcellularLocation>
        <location evidence="3">Endoplasmic reticulum membrane</location>
        <topology evidence="3">Peripheral membrane protein</topology>
    </subcellularLocation>
    <subcellularLocation>
        <location evidence="2">Microsome membrane</location>
        <topology evidence="2">Peripheral membrane protein</topology>
    </subcellularLocation>
</comment>
<evidence type="ECO:0000256" key="3">
    <source>
        <dbReference type="ARBA" id="ARBA00004406"/>
    </source>
</evidence>
<dbReference type="InterPro" id="IPR036396">
    <property type="entry name" value="Cyt_P450_sf"/>
</dbReference>
<dbReference type="PANTHER" id="PTHR24292">
    <property type="entry name" value="CYTOCHROME P450"/>
    <property type="match status" value="1"/>
</dbReference>
<evidence type="ECO:0000256" key="15">
    <source>
        <dbReference type="SAM" id="Phobius"/>
    </source>
</evidence>
<dbReference type="SUPFAM" id="SSF48264">
    <property type="entry name" value="Cytochrome P450"/>
    <property type="match status" value="1"/>
</dbReference>
<sequence length="525" mass="60120">MLGATMEFGIPFIIECVLTFFCAFLTTALFYLYVNSPFKYWKKLGVPHVKVNNFLFGDFWENFWLSQPKLHEKTYNDFPNERYVGIFSGTSFRKPALLLRDPDLVEAVLVRDFSYLSARGLTDNPNGSPVAKHLLNLGGEHWKVMRNKLTPTFSSGKLKGMHSQLVDCADSLLHYMKEFEDGKPFEARDVITRFTIDVIASCAFGLNLDTIKNPENDFRRMALGIFKPSRRMKMIMFLRGAAPWLLPLLKIQVNKSVKKNFFVDAVEGTLEYRKQNNVVRQDFLHLTNELKLKDLEMIKNNEMDPNDPYIFDHHSLLSNAFVFFIAGFETTASTLSNTMYELAVNPEVQDCLLKEVKQVLEKYDGQPCYSAVQDMVYLEQVISETLRKYPPLSSLSRKVVKEYRIPGSDLVLSEGSIVEIPVHMLHHDPQYYPEPEKFRPERFANGKDAIRKGTYVPFGGGPRVCIGERFAKLEAKLCLAMIINKYEIIKCDKTAAQLEFDPNAILLAPKGGIWVAIRPRITLQT</sequence>
<dbReference type="GO" id="GO:0020037">
    <property type="term" value="F:heme binding"/>
    <property type="evidence" value="ECO:0007669"/>
    <property type="project" value="InterPro"/>
</dbReference>
<dbReference type="CDD" id="cd11056">
    <property type="entry name" value="CYP6-like"/>
    <property type="match status" value="1"/>
</dbReference>
<dbReference type="EMBL" id="GBHO01000118">
    <property type="protein sequence ID" value="JAG43486.1"/>
    <property type="molecule type" value="Transcribed_RNA"/>
</dbReference>
<evidence type="ECO:0000256" key="11">
    <source>
        <dbReference type="ARBA" id="ARBA00023033"/>
    </source>
</evidence>